<feature type="domain" description="Alpha/beta hydrolase fold-3" evidence="2">
    <location>
        <begin position="489"/>
        <end position="708"/>
    </location>
</feature>
<evidence type="ECO:0000256" key="1">
    <source>
        <dbReference type="ARBA" id="ARBA00010515"/>
    </source>
</evidence>
<feature type="domain" description="Alpha/beta hydrolase fold-3" evidence="2">
    <location>
        <begin position="1330"/>
        <end position="1548"/>
    </location>
</feature>
<reference evidence="3" key="2">
    <citation type="submission" date="2019-01" db="UniProtKB">
        <authorList>
            <consortium name="EnsemblPlants"/>
        </authorList>
    </citation>
    <scope>IDENTIFICATION</scope>
    <source>
        <strain evidence="3">cv. Heinz 1706</strain>
    </source>
</reference>
<evidence type="ECO:0000313" key="3">
    <source>
        <dbReference type="EnsemblPlants" id="Solyc09g075710.2.1"/>
    </source>
</evidence>
<dbReference type="InParanoid" id="A0A3Q7I5X9"/>
<dbReference type="EnsemblPlants" id="Solyc09g075710.2.1">
    <property type="protein sequence ID" value="Solyc09g075710.2.1"/>
    <property type="gene ID" value="Solyc09g075710.2"/>
</dbReference>
<dbReference type="PANTHER" id="PTHR23024">
    <property type="entry name" value="ARYLACETAMIDE DEACETYLASE"/>
    <property type="match status" value="1"/>
</dbReference>
<proteinExistence type="inferred from homology"/>
<accession>A0A3Q7I5X9</accession>
<dbReference type="Gene3D" id="3.40.50.1820">
    <property type="entry name" value="alpha/beta hydrolase"/>
    <property type="match status" value="6"/>
</dbReference>
<dbReference type="InterPro" id="IPR050466">
    <property type="entry name" value="Carboxylest/Gibb_receptor"/>
</dbReference>
<comment type="similarity">
    <text evidence="1">Belongs to the 'GDXG' lipolytic enzyme family.</text>
</comment>
<evidence type="ECO:0000259" key="2">
    <source>
        <dbReference type="Pfam" id="PF07859"/>
    </source>
</evidence>
<dbReference type="STRING" id="4081.A0A3Q7I5X9"/>
<feature type="domain" description="Alpha/beta hydrolase fold-3" evidence="2">
    <location>
        <begin position="773"/>
        <end position="964"/>
    </location>
</feature>
<sequence>MATSNDNNNEDFTQIDCWYRIYKNGRVERFYDNFGVTYVPPSLDDPQNNVSSKDVTISPHVSARLYLPKNTTNSTQKLPIIVYYHGGALVLGSAFFNTYHNYLNVLVSESNAIAISVEYRLAPEHDVTTIYDDCWTALQWVASHANEKKFTSDNEDPWIKNYGDFSRLSIIGDSAGGNIVYHMAMRAGREGGINEKVSINGSIFVCPYFLVPIENIEQNVSYKNWIVISSPSESGLHSPLINPLAENAPSLSQLGCSRMLLCFAEKDEYIPKEIGVRFVEGVKKSGWKGDLEFIVVEDEGHCSQLNNPNTEKSQDLIKQAGLHSPLINPLAENAPSLSQLGCSRMLLCFAKKDEYIPKEIGVRFVEGVKKSGWKGDLELIEYINPIIFQISITKKKNFLTKTIIYSMANSNDNNNEIVAEMHGFYRIYKDGQVERYIYQKSILLTYVSPLLDDPKNNISSKDVIISPHVSARLYLPKNTTNSTQKHPIIVYYHGGALVLGSAFFKTYHNYLNVLVSKSNAIAISVEYRLAPEHDVTTIYEDSWTALQWVASHANEKKFTSDNEDPWIKNYGDFSRLSIIGDSAGGNIVYHMAMRAGREGGINEKVTINSSIFVCPYFLVPIENIEEHASYKNWLIISSPSEAGLHSPLINPLAENAPSLSQLGCSKMLLCFTEKDEYIPKEIGVRFVEGVKKSGWKGDLELIEVEGEVKDYYRLYKSGRVERFYEVHGSFYVPPSPQIPSSGVFSKDVTISPHVSARLYLPENIPNSRKIPVLVYYHGGGLVIESAFFNRMHAYVNSLASELNVVVVSVEYRLAPEVDVPTIYEDCWTALQWIASHADENLSSVDNNNDSWLTNFCDFSKVFVVGDSAGGNLVYHMTMRAGKEGLNNDMKITGSIFAYPYFLFPNVEIDEEGLANKIWGYICPPLECGVLSPIDSPLINPLSKKAPSLSRLGCLRILVCMGKKDDIIPLEIGVRFVEGVKESGWDGEVVYLEVDDGHAFQMYKPESDEAKLKEVNDYFRLYKSGRVERFYDVHGSFYVPPSPENPSAGAFSKDITISPHVSARLYLPENTTAGQKLPVLVYYHGGGLCIESAFFTWTHRYVNSLASELNVVAVSVNYLGDSAGGNIVYHMTMRAGKETLNNNNEVKIIGSICAYPYFLIGDIDIDEEGLAYKIWVNICPTLEFGLLSPIDSPLINPLCEKAPSLSGLGCSRLLLCMGKKDYVIPIEIGGRFVEEVKKSGWDGDLQFVEIDEGHSFQIYKSESEEAKLDFPHLIRVYKNGRVERLFGSPIVPASPEDPDTGVSSKDIDISPEIKARIYLPKLTNDQKLPILVYYHGGAFCLESAFSFLDHRYLNRIVAESNVIAVSVEYRLAPEHPLPVAYEDSWAALQWVGSHVESKPGFEKEPWLVNHGDFEKVLIGGDSAGGNIAHNITLRSGSETLNGGIKILGSLLCFPFFLTSHDFKEDSLPSKIWEFVNPSAEKGVDDPNINPFVEKSQSLSTLGCSKIIVCVAEKDELRNIGIKYVEAVKNSEWKGEIELIDVEGEDHCFQIFDTETEKAKNLMKGMANFIKKCCV</sequence>
<dbReference type="PANTHER" id="PTHR23024:SF560">
    <property type="entry name" value="ALPHA_BETA HYDROLASE FOLD-3 DOMAIN-CONTAINING PROTEIN"/>
    <property type="match status" value="1"/>
</dbReference>
<reference evidence="3" key="1">
    <citation type="journal article" date="2012" name="Nature">
        <title>The tomato genome sequence provides insights into fleshy fruit evolution.</title>
        <authorList>
            <consortium name="Tomato Genome Consortium"/>
        </authorList>
    </citation>
    <scope>NUCLEOTIDE SEQUENCE [LARGE SCALE GENOMIC DNA]</scope>
    <source>
        <strain evidence="3">cv. Heinz 1706</strain>
    </source>
</reference>
<protein>
    <recommendedName>
        <fullName evidence="2">Alpha/beta hydrolase fold-3 domain-containing protein</fullName>
    </recommendedName>
</protein>
<organism evidence="3">
    <name type="scientific">Solanum lycopersicum</name>
    <name type="common">Tomato</name>
    <name type="synonym">Lycopersicon esculentum</name>
    <dbReference type="NCBI Taxonomy" id="4081"/>
    <lineage>
        <taxon>Eukaryota</taxon>
        <taxon>Viridiplantae</taxon>
        <taxon>Streptophyta</taxon>
        <taxon>Embryophyta</taxon>
        <taxon>Tracheophyta</taxon>
        <taxon>Spermatophyta</taxon>
        <taxon>Magnoliopsida</taxon>
        <taxon>eudicotyledons</taxon>
        <taxon>Gunneridae</taxon>
        <taxon>Pentapetalae</taxon>
        <taxon>asterids</taxon>
        <taxon>lamiids</taxon>
        <taxon>Solanales</taxon>
        <taxon>Solanaceae</taxon>
        <taxon>Solanoideae</taxon>
        <taxon>Solaneae</taxon>
        <taxon>Solanum</taxon>
        <taxon>Solanum subgen. Lycopersicon</taxon>
    </lineage>
</organism>
<dbReference type="SUPFAM" id="SSF53474">
    <property type="entry name" value="alpha/beta-Hydrolases"/>
    <property type="match status" value="5"/>
</dbReference>
<name>A0A3Q7I5X9_SOLLC</name>
<keyword evidence="4" id="KW-1185">Reference proteome</keyword>
<dbReference type="GO" id="GO:0016787">
    <property type="term" value="F:hydrolase activity"/>
    <property type="evidence" value="ECO:0007669"/>
    <property type="project" value="InterPro"/>
</dbReference>
<dbReference type="Pfam" id="PF07859">
    <property type="entry name" value="Abhydrolase_3"/>
    <property type="match status" value="5"/>
</dbReference>
<dbReference type="InterPro" id="IPR029058">
    <property type="entry name" value="AB_hydrolase_fold"/>
</dbReference>
<dbReference type="PaxDb" id="4081-Solyc09g075710.1.1"/>
<dbReference type="Proteomes" id="UP000004994">
    <property type="component" value="Chromosome 9"/>
</dbReference>
<evidence type="ECO:0000313" key="4">
    <source>
        <dbReference type="Proteomes" id="UP000004994"/>
    </source>
</evidence>
<dbReference type="Gramene" id="Solyc09g075710.2.1">
    <property type="protein sequence ID" value="Solyc09g075710.2.1"/>
    <property type="gene ID" value="Solyc09g075710.2"/>
</dbReference>
<dbReference type="InterPro" id="IPR013094">
    <property type="entry name" value="AB_hydrolase_3"/>
</dbReference>
<feature type="domain" description="Alpha/beta hydrolase fold-3" evidence="2">
    <location>
        <begin position="1079"/>
        <end position="1117"/>
    </location>
</feature>
<feature type="domain" description="Alpha/beta hydrolase fold-3" evidence="2">
    <location>
        <begin position="81"/>
        <end position="302"/>
    </location>
</feature>